<evidence type="ECO:0000313" key="2">
    <source>
        <dbReference type="EMBL" id="ACZ29801.1"/>
    </source>
</evidence>
<evidence type="ECO:0000256" key="1">
    <source>
        <dbReference type="SAM" id="Phobius"/>
    </source>
</evidence>
<name>D1BXJ1_XYLCX</name>
<dbReference type="eggNOG" id="COG1277">
    <property type="taxonomic scope" value="Bacteria"/>
</dbReference>
<accession>D1BXJ1</accession>
<dbReference type="EMBL" id="CP001821">
    <property type="protein sequence ID" value="ACZ29801.1"/>
    <property type="molecule type" value="Genomic_DNA"/>
</dbReference>
<evidence type="ECO:0000313" key="3">
    <source>
        <dbReference type="Proteomes" id="UP000002255"/>
    </source>
</evidence>
<feature type="transmembrane region" description="Helical" evidence="1">
    <location>
        <begin position="43"/>
        <end position="65"/>
    </location>
</feature>
<keyword evidence="1" id="KW-0812">Transmembrane</keyword>
<gene>
    <name evidence="2" type="ordered locus">Xcel_0762</name>
</gene>
<reference evidence="3" key="1">
    <citation type="submission" date="2009-11" db="EMBL/GenBank/DDBJ databases">
        <title>The complete chromosome of Xylanimonas cellulosilytica DSM 15894.</title>
        <authorList>
            <consortium name="US DOE Joint Genome Institute (JGI-PGF)"/>
            <person name="Lucas S."/>
            <person name="Copeland A."/>
            <person name="Lapidus A."/>
            <person name="Glavina del Rio T."/>
            <person name="Dalin E."/>
            <person name="Tice H."/>
            <person name="Bruce D."/>
            <person name="Goodwin L."/>
            <person name="Pitluck S."/>
            <person name="Kyrpides N."/>
            <person name="Mavromatis K."/>
            <person name="Ivanova N."/>
            <person name="Mikhailova N."/>
            <person name="Foster B."/>
            <person name="Clum A."/>
            <person name="Brettin T."/>
            <person name="Detter J.C."/>
            <person name="Han C."/>
            <person name="Larimer F."/>
            <person name="Land M."/>
            <person name="Hauser L."/>
            <person name="Markowitz V."/>
            <person name="Cheng J.F."/>
            <person name="Hugenholtz P."/>
            <person name="Woyke T."/>
            <person name="Wu D."/>
            <person name="Gehrich-Schroeter G."/>
            <person name="Schneider S."/>
            <person name="Pukall S.R."/>
            <person name="Klenk H.P."/>
            <person name="Eisen J.A."/>
        </authorList>
    </citation>
    <scope>NUCLEOTIDE SEQUENCE [LARGE SCALE GENOMIC DNA]</scope>
    <source>
        <strain evidence="3">DSM 15894 / CECT 5975 / LMG 20990 / XIL07</strain>
    </source>
</reference>
<reference evidence="2 3" key="2">
    <citation type="journal article" date="2010" name="Stand. Genomic Sci.">
        <title>Complete genome sequence of Xylanimonas cellulosilytica type strain (XIL07).</title>
        <authorList>
            <person name="Foster B."/>
            <person name="Pukall R."/>
            <person name="Abt B."/>
            <person name="Nolan M."/>
            <person name="Glavina Del Rio T."/>
            <person name="Chen F."/>
            <person name="Lucas S."/>
            <person name="Tice H."/>
            <person name="Pitluck S."/>
            <person name="Cheng J.-F."/>
            <person name="Chertkov O."/>
            <person name="Brettin T."/>
            <person name="Han C."/>
            <person name="Detter J.C."/>
            <person name="Bruce D."/>
            <person name="Goodwin L."/>
            <person name="Ivanova N."/>
            <person name="Mavromatis K."/>
            <person name="Pati A."/>
            <person name="Mikhailova N."/>
            <person name="Chen A."/>
            <person name="Palaniappan K."/>
            <person name="Land M."/>
            <person name="Hauser L."/>
            <person name="Chang Y.-J."/>
            <person name="Jeffries C.D."/>
            <person name="Chain P."/>
            <person name="Rohde M."/>
            <person name="Goeker M."/>
            <person name="Bristow J."/>
            <person name="Eisen J.A."/>
            <person name="Markowitz V."/>
            <person name="Hugenholtz P."/>
            <person name="Kyrpides N.C."/>
            <person name="Klenk H.-P."/>
            <person name="Lapidus A."/>
        </authorList>
    </citation>
    <scope>NUCLEOTIDE SEQUENCE [LARGE SCALE GENOMIC DNA]</scope>
    <source>
        <strain evidence="3">DSM 15894 / CECT 5975 / LMG 20990 / XIL07</strain>
    </source>
</reference>
<dbReference type="OrthoDB" id="3822725at2"/>
<dbReference type="RefSeq" id="WP_012877543.1">
    <property type="nucleotide sequence ID" value="NC_013530.1"/>
</dbReference>
<sequence>MSSVVVLPEARAAARAAQSTGVPFGRLLRVEWRKQLDTRAGRWLLITIAAVTAVLLAIQAVWGSSEITFEILLGVTASPLSLLLPVVGILAATQEWSQRTGLVMFVLEPRRVRVGVAKLVAALLTGAVAVVVAVALTAATYALLVAFRDVDPQWSVDSVLVSGFGLSIMLAMVQGVAFGLVLQNTPAAIVTYFVLPTVFAFGGAISAFADVWPWLDLNSAMSPLFMGDALVGTDWAHLGTASAIWVVAPLVAGLVRLNRSEIKSA</sequence>
<dbReference type="KEGG" id="xce:Xcel_0762"/>
<proteinExistence type="predicted"/>
<keyword evidence="3" id="KW-1185">Reference proteome</keyword>
<keyword evidence="1" id="KW-1133">Transmembrane helix</keyword>
<dbReference type="AlphaFoldDB" id="D1BXJ1"/>
<dbReference type="HOGENOM" id="CLU_996688_0_0_11"/>
<feature type="transmembrane region" description="Helical" evidence="1">
    <location>
        <begin position="71"/>
        <end position="93"/>
    </location>
</feature>
<feature type="transmembrane region" description="Helical" evidence="1">
    <location>
        <begin position="189"/>
        <end position="215"/>
    </location>
</feature>
<feature type="transmembrane region" description="Helical" evidence="1">
    <location>
        <begin position="114"/>
        <end position="147"/>
    </location>
</feature>
<protein>
    <submittedName>
        <fullName evidence="2">Uncharacterized protein</fullName>
    </submittedName>
</protein>
<feature type="transmembrane region" description="Helical" evidence="1">
    <location>
        <begin position="235"/>
        <end position="255"/>
    </location>
</feature>
<organism evidence="2 3">
    <name type="scientific">Xylanimonas cellulosilytica (strain DSM 15894 / JCM 12276 / CECT 5975 / KCTC 9989 / LMG 20990 / NBRC 107835 / XIL07)</name>
    <dbReference type="NCBI Taxonomy" id="446471"/>
    <lineage>
        <taxon>Bacteria</taxon>
        <taxon>Bacillati</taxon>
        <taxon>Actinomycetota</taxon>
        <taxon>Actinomycetes</taxon>
        <taxon>Micrococcales</taxon>
        <taxon>Promicromonosporaceae</taxon>
        <taxon>Xylanimonas</taxon>
    </lineage>
</organism>
<dbReference type="Proteomes" id="UP000002255">
    <property type="component" value="Chromosome"/>
</dbReference>
<dbReference type="STRING" id="446471.Xcel_0762"/>
<feature type="transmembrane region" description="Helical" evidence="1">
    <location>
        <begin position="159"/>
        <end position="182"/>
    </location>
</feature>
<keyword evidence="1" id="KW-0472">Membrane</keyword>